<dbReference type="AlphaFoldDB" id="A0A6J4P686"/>
<feature type="transmembrane region" description="Helical" evidence="2">
    <location>
        <begin position="297"/>
        <end position="315"/>
    </location>
</feature>
<feature type="transmembrane region" description="Helical" evidence="2">
    <location>
        <begin position="156"/>
        <end position="173"/>
    </location>
</feature>
<feature type="transmembrane region" description="Helical" evidence="2">
    <location>
        <begin position="202"/>
        <end position="231"/>
    </location>
</feature>
<feature type="transmembrane region" description="Helical" evidence="2">
    <location>
        <begin position="243"/>
        <end position="260"/>
    </location>
</feature>
<evidence type="ECO:0008006" key="4">
    <source>
        <dbReference type="Google" id="ProtNLM"/>
    </source>
</evidence>
<sequence>MEQNFNDQLGATARAAADSAGEPSQTWTQWFGTDEAINWVYLIFGFFAIVLVMVLLQFSTEAICCGDWDGYYHIKWSLLLWESFKSGGWLPDFIWLPLTVLNAQDYADHHFLFHLLQIPFLWFFEPVTAAKLAAVFYGSLAIFSVYWLMFRYQIDYLLVWLAALLTCASSFLFRINMAKAPPLTIIYTIAGIYLLFERKYVWLLPLMFAFVWTYSLFPLLLFAAFFWTLILAWNERRFEWRPLAYTTGGMVLGNVINPYFPQNLYLFWEHFITKVKVGSDFAVSVGGEWYPYSGQELLMNFPIALVAMLVGYILFAPRAGGKLPEKSTFFLMFVTVLLVSQFRSKRFAEYFPPFAILFAAFSWREFLAPVAAPASENIQGEPKDFSGENKKFADWNVAGILKQAGVWTLGAFLVLWFIYNLRGVEFAGFKEQGLISTLQGNEANDKYERAANWALENIPEGERIFNCNWDDFPKMFFYDTKHTYVYGLDPNYLFTENSELYKLIPDLTSGKIEDPAPVIREKFGSRYIFSDAKENEDMIAKCLDSGWCEMAYEDDEAVFLKIRDAKGEPPSDAADTDAPPTSEELKQLEEEETAANAANAKRNADDEDEEN</sequence>
<keyword evidence="2" id="KW-0472">Membrane</keyword>
<protein>
    <recommendedName>
        <fullName evidence="4">Glycosyltransferase RgtA/B/C/D-like domain-containing protein</fullName>
    </recommendedName>
</protein>
<dbReference type="EMBL" id="CADCUR010000182">
    <property type="protein sequence ID" value="CAA9407425.1"/>
    <property type="molecule type" value="Genomic_DNA"/>
</dbReference>
<reference evidence="3" key="1">
    <citation type="submission" date="2020-02" db="EMBL/GenBank/DDBJ databases">
        <authorList>
            <person name="Meier V. D."/>
        </authorList>
    </citation>
    <scope>NUCLEOTIDE SEQUENCE</scope>
    <source>
        <strain evidence="3">AVDCRST_MAG74</strain>
    </source>
</reference>
<keyword evidence="2" id="KW-0812">Transmembrane</keyword>
<feature type="transmembrane region" description="Helical" evidence="2">
    <location>
        <begin position="36"/>
        <end position="56"/>
    </location>
</feature>
<feature type="compositionally biased region" description="Low complexity" evidence="1">
    <location>
        <begin position="570"/>
        <end position="582"/>
    </location>
</feature>
<organism evidence="3">
    <name type="scientific">uncultured Pyrinomonadaceae bacterium</name>
    <dbReference type="NCBI Taxonomy" id="2283094"/>
    <lineage>
        <taxon>Bacteria</taxon>
        <taxon>Pseudomonadati</taxon>
        <taxon>Acidobacteriota</taxon>
        <taxon>Blastocatellia</taxon>
        <taxon>Blastocatellales</taxon>
        <taxon>Pyrinomonadaceae</taxon>
        <taxon>environmental samples</taxon>
    </lineage>
</organism>
<evidence type="ECO:0000313" key="3">
    <source>
        <dbReference type="EMBL" id="CAA9407425.1"/>
    </source>
</evidence>
<keyword evidence="2" id="KW-1133">Transmembrane helix</keyword>
<feature type="transmembrane region" description="Helical" evidence="2">
    <location>
        <begin position="404"/>
        <end position="421"/>
    </location>
</feature>
<evidence type="ECO:0000256" key="2">
    <source>
        <dbReference type="SAM" id="Phobius"/>
    </source>
</evidence>
<accession>A0A6J4P686</accession>
<name>A0A6J4P686_9BACT</name>
<gene>
    <name evidence="3" type="ORF">AVDCRST_MAG74-2071</name>
</gene>
<evidence type="ECO:0000256" key="1">
    <source>
        <dbReference type="SAM" id="MobiDB-lite"/>
    </source>
</evidence>
<proteinExistence type="predicted"/>
<feature type="transmembrane region" description="Helical" evidence="2">
    <location>
        <begin position="132"/>
        <end position="150"/>
    </location>
</feature>
<feature type="region of interest" description="Disordered" evidence="1">
    <location>
        <begin position="565"/>
        <end position="611"/>
    </location>
</feature>